<evidence type="ECO:0000256" key="1">
    <source>
        <dbReference type="ARBA" id="ARBA00004236"/>
    </source>
</evidence>
<dbReference type="PANTHER" id="PTHR42711:SF18">
    <property type="entry name" value="ABC TRANSPORTER, ATP-BINDING PROTEIN"/>
    <property type="match status" value="1"/>
</dbReference>
<dbReference type="InterPro" id="IPR027417">
    <property type="entry name" value="P-loop_NTPase"/>
</dbReference>
<keyword evidence="6" id="KW-1278">Translocase</keyword>
<evidence type="ECO:0000313" key="9">
    <source>
        <dbReference type="EMBL" id="MBS4539365.1"/>
    </source>
</evidence>
<dbReference type="GO" id="GO:0016887">
    <property type="term" value="F:ATP hydrolysis activity"/>
    <property type="evidence" value="ECO:0007669"/>
    <property type="project" value="InterPro"/>
</dbReference>
<keyword evidence="10" id="KW-1185">Reference proteome</keyword>
<dbReference type="Gene3D" id="3.40.50.300">
    <property type="entry name" value="P-loop containing nucleotide triphosphate hydrolases"/>
    <property type="match status" value="1"/>
</dbReference>
<organism evidence="9 10">
    <name type="scientific">Anaeromonas frigoriresistens</name>
    <dbReference type="NCBI Taxonomy" id="2683708"/>
    <lineage>
        <taxon>Bacteria</taxon>
        <taxon>Bacillati</taxon>
        <taxon>Bacillota</taxon>
        <taxon>Tissierellia</taxon>
        <taxon>Tissierellales</taxon>
        <taxon>Thermohalobacteraceae</taxon>
        <taxon>Anaeromonas</taxon>
    </lineage>
</organism>
<keyword evidence="2" id="KW-0813">Transport</keyword>
<keyword evidence="5 9" id="KW-0067">ATP-binding</keyword>
<comment type="caution">
    <text evidence="9">The sequence shown here is derived from an EMBL/GenBank/DDBJ whole genome shotgun (WGS) entry which is preliminary data.</text>
</comment>
<name>A0A942UXG4_9FIRM</name>
<dbReference type="InterPro" id="IPR003593">
    <property type="entry name" value="AAA+_ATPase"/>
</dbReference>
<comment type="subcellular location">
    <subcellularLocation>
        <location evidence="1">Cell membrane</location>
    </subcellularLocation>
</comment>
<dbReference type="Proteomes" id="UP000724672">
    <property type="component" value="Unassembled WGS sequence"/>
</dbReference>
<dbReference type="InterPro" id="IPR003439">
    <property type="entry name" value="ABC_transporter-like_ATP-bd"/>
</dbReference>
<evidence type="ECO:0000256" key="6">
    <source>
        <dbReference type="ARBA" id="ARBA00022967"/>
    </source>
</evidence>
<dbReference type="InterPro" id="IPR050763">
    <property type="entry name" value="ABC_transporter_ATP-binding"/>
</dbReference>
<dbReference type="AlphaFoldDB" id="A0A942UXG4"/>
<dbReference type="GO" id="GO:0005886">
    <property type="term" value="C:plasma membrane"/>
    <property type="evidence" value="ECO:0007669"/>
    <property type="project" value="UniProtKB-SubCell"/>
</dbReference>
<dbReference type="CDD" id="cd03230">
    <property type="entry name" value="ABC_DR_subfamily_A"/>
    <property type="match status" value="1"/>
</dbReference>
<proteinExistence type="predicted"/>
<dbReference type="RefSeq" id="WP_203367289.1">
    <property type="nucleotide sequence ID" value="NZ_WSFT01000048.1"/>
</dbReference>
<dbReference type="PROSITE" id="PS00211">
    <property type="entry name" value="ABC_TRANSPORTER_1"/>
    <property type="match status" value="1"/>
</dbReference>
<evidence type="ECO:0000256" key="4">
    <source>
        <dbReference type="ARBA" id="ARBA00022741"/>
    </source>
</evidence>
<evidence type="ECO:0000313" key="10">
    <source>
        <dbReference type="Proteomes" id="UP000724672"/>
    </source>
</evidence>
<dbReference type="Pfam" id="PF00005">
    <property type="entry name" value="ABC_tran"/>
    <property type="match status" value="1"/>
</dbReference>
<dbReference type="PANTHER" id="PTHR42711">
    <property type="entry name" value="ABC TRANSPORTER ATP-BINDING PROTEIN"/>
    <property type="match status" value="1"/>
</dbReference>
<accession>A0A942UXG4</accession>
<evidence type="ECO:0000256" key="5">
    <source>
        <dbReference type="ARBA" id="ARBA00022840"/>
    </source>
</evidence>
<keyword evidence="4" id="KW-0547">Nucleotide-binding</keyword>
<dbReference type="FunFam" id="3.40.50.300:FF:000589">
    <property type="entry name" value="ABC transporter, ATP-binding subunit"/>
    <property type="match status" value="1"/>
</dbReference>
<dbReference type="EMBL" id="WSFT01000048">
    <property type="protein sequence ID" value="MBS4539365.1"/>
    <property type="molecule type" value="Genomic_DNA"/>
</dbReference>
<dbReference type="GO" id="GO:0005524">
    <property type="term" value="F:ATP binding"/>
    <property type="evidence" value="ECO:0007669"/>
    <property type="project" value="UniProtKB-KW"/>
</dbReference>
<dbReference type="InterPro" id="IPR017871">
    <property type="entry name" value="ABC_transporter-like_CS"/>
</dbReference>
<keyword evidence="7" id="KW-0472">Membrane</keyword>
<gene>
    <name evidence="9" type="ORF">GOQ27_12890</name>
</gene>
<evidence type="ECO:0000256" key="2">
    <source>
        <dbReference type="ARBA" id="ARBA00022448"/>
    </source>
</evidence>
<evidence type="ECO:0000256" key="7">
    <source>
        <dbReference type="ARBA" id="ARBA00023136"/>
    </source>
</evidence>
<evidence type="ECO:0000256" key="3">
    <source>
        <dbReference type="ARBA" id="ARBA00022475"/>
    </source>
</evidence>
<protein>
    <submittedName>
        <fullName evidence="9">ABC transporter ATP-binding protein</fullName>
    </submittedName>
</protein>
<dbReference type="SMART" id="SM00382">
    <property type="entry name" value="AAA"/>
    <property type="match status" value="1"/>
</dbReference>
<evidence type="ECO:0000259" key="8">
    <source>
        <dbReference type="PROSITE" id="PS50893"/>
    </source>
</evidence>
<feature type="domain" description="ABC transporter" evidence="8">
    <location>
        <begin position="2"/>
        <end position="230"/>
    </location>
</feature>
<keyword evidence="3" id="KW-1003">Cell membrane</keyword>
<sequence>MIKVTDLDFSYKGSKTKVIKGINFHIKKGEIFGFLGPSGAGKTTTQRIIIGLLQEYEGSVEIMGKERKAWGREFYERIGVAFDFPNLYLKLTALENLQLISSYYKKKPQDMESLLERVGLLSDKDKKIDGFSKGMKMRLNFIRSLIHDPEIIFFDEPTSGLDPLNAKIIKEMILEMKKEGKTIFLTTHNMTVAEQLCDRVAFIVEGKIPVIDSPKELKVKYGNQSIKMEYYEGEFTRVEEFPIKGLKENSRPREILKTKDIKTIHSQEATLEDIFIKLTGRKLV</sequence>
<dbReference type="SUPFAM" id="SSF52540">
    <property type="entry name" value="P-loop containing nucleoside triphosphate hydrolases"/>
    <property type="match status" value="1"/>
</dbReference>
<reference evidence="9" key="1">
    <citation type="submission" date="2019-12" db="EMBL/GenBank/DDBJ databases">
        <title>Clostridiaceae gen. nov. sp. nov., isolated from sediment in Xinjiang, China.</title>
        <authorList>
            <person name="Zhang R."/>
        </authorList>
    </citation>
    <scope>NUCLEOTIDE SEQUENCE</scope>
    <source>
        <strain evidence="9">D2Q-11</strain>
    </source>
</reference>
<dbReference type="PROSITE" id="PS50893">
    <property type="entry name" value="ABC_TRANSPORTER_2"/>
    <property type="match status" value="1"/>
</dbReference>